<dbReference type="SUPFAM" id="SSF50969">
    <property type="entry name" value="YVTN repeat-like/Quinoprotein amine dehydrogenase"/>
    <property type="match status" value="1"/>
</dbReference>
<accession>A0A1T4SY04</accession>
<dbReference type="NCBIfam" id="TIGR04131">
    <property type="entry name" value="Bac_Flav_CTERM"/>
    <property type="match status" value="1"/>
</dbReference>
<dbReference type="STRING" id="634771.SAMN04488128_103719"/>
<gene>
    <name evidence="1" type="ORF">SAMN04488128_103719</name>
</gene>
<evidence type="ECO:0000313" key="1">
    <source>
        <dbReference type="EMBL" id="SKA32788.1"/>
    </source>
</evidence>
<dbReference type="RefSeq" id="WP_078671046.1">
    <property type="nucleotide sequence ID" value="NZ_FUWZ01000003.1"/>
</dbReference>
<dbReference type="OrthoDB" id="1652165at2"/>
<keyword evidence="2" id="KW-1185">Reference proteome</keyword>
<sequence length="775" mass="84286">MISKRLYDFLIACLCMFYILQPAGLFAQGENNICFFSTIETVANTAIDFSGTSPTITSYPLPGNGTWWSAAVCKPNGQLRFIVQLRVNVPGYPEPCIFRVNGTPIVGTELRTGALTESCKPVVVPHPGNADQYYIFYSYGKGLLYSLLDMGLNGGAGGIVAGQKDVVLSAYGTIVAKKMTAVKGCRGIWLVVRSRTANQFYSFGIDGAGLHPEPVISEAGTFSAPFHYNYDDFGFLKAAPDGSMLACCGWQGIELFPFEPCSGKITNTLVLETTGNGDPLAPATALNHTRFQDICFSPDNSKLYASQNYWINGLLMPGRLFQYDVDQSGLPAIIASKNLIITNQPSLLQDISGLCILTVQNPLGEIKAGPDRKVYIDNGSQTCLPLALVPAGYNPGPGFHVLHQPDLAGPACLPELNTLVVPAYTGTLGTSFSMGGMGGFSYLQQEVVCASSPPDTLPGQTFQIMSCFKDSVVIAADSNGKCKRWDDASSQRDRLVYGSGTYWVSYYRKDCSYVTDTFRVQFSRVPRLISKGSCPGQRDGMLIAVRSAADTGMLSYTWSSLDGSVLQYRERRGSDTLYAVEPGSYRLRITGASCDTAMMAIVAALPATELTVRPTEATLPYGDNLTLHAEGALLYSWWPSGPLDTPTKADPVTRPLKPTIFSVVGWNQYGCRDTGYVKIAIDYKMPDLLASAFSPNGDGLNDVFKPMGFTYQRLESFAVYNRYGQEVFRTSDAARGWDGTQDGRPCPVGVYYYQVGILYPDGRIKKVKGDITLLR</sequence>
<evidence type="ECO:0000313" key="2">
    <source>
        <dbReference type="Proteomes" id="UP000190367"/>
    </source>
</evidence>
<dbReference type="AlphaFoldDB" id="A0A1T4SY04"/>
<organism evidence="1 2">
    <name type="scientific">Chitinophaga eiseniae</name>
    <dbReference type="NCBI Taxonomy" id="634771"/>
    <lineage>
        <taxon>Bacteria</taxon>
        <taxon>Pseudomonadati</taxon>
        <taxon>Bacteroidota</taxon>
        <taxon>Chitinophagia</taxon>
        <taxon>Chitinophagales</taxon>
        <taxon>Chitinophagaceae</taxon>
        <taxon>Chitinophaga</taxon>
    </lineage>
</organism>
<protein>
    <submittedName>
        <fullName evidence="1">Gliding motility-associated C-terminal domain-containing protein</fullName>
    </submittedName>
</protein>
<reference evidence="2" key="1">
    <citation type="submission" date="2017-02" db="EMBL/GenBank/DDBJ databases">
        <authorList>
            <person name="Varghese N."/>
            <person name="Submissions S."/>
        </authorList>
    </citation>
    <scope>NUCLEOTIDE SEQUENCE [LARGE SCALE GENOMIC DNA]</scope>
    <source>
        <strain evidence="2">DSM 22224</strain>
    </source>
</reference>
<name>A0A1T4SY04_9BACT</name>
<dbReference type="InterPro" id="IPR026341">
    <property type="entry name" value="T9SS_type_B"/>
</dbReference>
<dbReference type="Proteomes" id="UP000190367">
    <property type="component" value="Unassembled WGS sequence"/>
</dbReference>
<dbReference type="EMBL" id="FUWZ01000003">
    <property type="protein sequence ID" value="SKA32788.1"/>
    <property type="molecule type" value="Genomic_DNA"/>
</dbReference>
<dbReference type="Pfam" id="PF13585">
    <property type="entry name" value="CHU_C"/>
    <property type="match status" value="1"/>
</dbReference>
<proteinExistence type="predicted"/>
<dbReference type="InterPro" id="IPR011044">
    <property type="entry name" value="Quino_amine_DH_bsu"/>
</dbReference>